<dbReference type="Proteomes" id="UP000801864">
    <property type="component" value="Unassembled WGS sequence"/>
</dbReference>
<proteinExistence type="predicted"/>
<dbReference type="AlphaFoldDB" id="A0A9P5CFB1"/>
<sequence>MASGWSARIGIDALYITEAGRIISCACTGLWWNSRHCDGNGNGVNDGQLREPAGTIPQGLR</sequence>
<reference evidence="2 3" key="1">
    <citation type="submission" date="2018-06" db="EMBL/GenBank/DDBJ databases">
        <title>Genome analysis of cellulolytic fungus Trichoderma lentiforme CFAM-422.</title>
        <authorList>
            <person name="Steindorff A.S."/>
            <person name="Formighieri E.F."/>
            <person name="Midorikawa G.E.O."/>
            <person name="Tamietti M.S."/>
            <person name="Ramos E.Z."/>
            <person name="Silva A.S."/>
            <person name="Bon E.P.S."/>
            <person name="Mendes T.D."/>
            <person name="Damaso M.C.T."/>
            <person name="Favaro L.C.L."/>
        </authorList>
    </citation>
    <scope>NUCLEOTIDE SEQUENCE [LARGE SCALE GENOMIC DNA]</scope>
    <source>
        <strain evidence="2 3">CFAM-422</strain>
    </source>
</reference>
<feature type="region of interest" description="Disordered" evidence="1">
    <location>
        <begin position="41"/>
        <end position="61"/>
    </location>
</feature>
<accession>A0A9P5CFB1</accession>
<protein>
    <submittedName>
        <fullName evidence="2">Uncharacterized protein</fullName>
    </submittedName>
</protein>
<gene>
    <name evidence="2" type="ORF">CFAM422_005702</name>
</gene>
<comment type="caution">
    <text evidence="2">The sequence shown here is derived from an EMBL/GenBank/DDBJ whole genome shotgun (WGS) entry which is preliminary data.</text>
</comment>
<evidence type="ECO:0000313" key="2">
    <source>
        <dbReference type="EMBL" id="KAF3072167.1"/>
    </source>
</evidence>
<keyword evidence="3" id="KW-1185">Reference proteome</keyword>
<organism evidence="2 3">
    <name type="scientific">Trichoderma lentiforme</name>
    <dbReference type="NCBI Taxonomy" id="1567552"/>
    <lineage>
        <taxon>Eukaryota</taxon>
        <taxon>Fungi</taxon>
        <taxon>Dikarya</taxon>
        <taxon>Ascomycota</taxon>
        <taxon>Pezizomycotina</taxon>
        <taxon>Sordariomycetes</taxon>
        <taxon>Hypocreomycetidae</taxon>
        <taxon>Hypocreales</taxon>
        <taxon>Hypocreaceae</taxon>
        <taxon>Trichoderma</taxon>
    </lineage>
</organism>
<evidence type="ECO:0000313" key="3">
    <source>
        <dbReference type="Proteomes" id="UP000801864"/>
    </source>
</evidence>
<dbReference type="EMBL" id="QLNT01000009">
    <property type="protein sequence ID" value="KAF3072167.1"/>
    <property type="molecule type" value="Genomic_DNA"/>
</dbReference>
<name>A0A9P5CFB1_9HYPO</name>
<evidence type="ECO:0000256" key="1">
    <source>
        <dbReference type="SAM" id="MobiDB-lite"/>
    </source>
</evidence>